<protein>
    <recommendedName>
        <fullName evidence="3">G5 domain-containing protein</fullName>
    </recommendedName>
</protein>
<name>A0A8J3ZHK8_9ACTN</name>
<keyword evidence="5" id="KW-1185">Reference proteome</keyword>
<organism evidence="4 5">
    <name type="scientific">Virgisporangium aurantiacum</name>
    <dbReference type="NCBI Taxonomy" id="175570"/>
    <lineage>
        <taxon>Bacteria</taxon>
        <taxon>Bacillati</taxon>
        <taxon>Actinomycetota</taxon>
        <taxon>Actinomycetes</taxon>
        <taxon>Micromonosporales</taxon>
        <taxon>Micromonosporaceae</taxon>
        <taxon>Virgisporangium</taxon>
    </lineage>
</organism>
<accession>A0A8J3ZHK8</accession>
<dbReference type="EMBL" id="BOPG01000106">
    <property type="protein sequence ID" value="GIJ64049.1"/>
    <property type="molecule type" value="Genomic_DNA"/>
</dbReference>
<dbReference type="RefSeq" id="WP_204011865.1">
    <property type="nucleotide sequence ID" value="NZ_BOPG01000106.1"/>
</dbReference>
<evidence type="ECO:0000259" key="3">
    <source>
        <dbReference type="PROSITE" id="PS51109"/>
    </source>
</evidence>
<feature type="domain" description="G5" evidence="3">
    <location>
        <begin position="68"/>
        <end position="148"/>
    </location>
</feature>
<reference evidence="4" key="1">
    <citation type="submission" date="2021-01" db="EMBL/GenBank/DDBJ databases">
        <title>Whole genome shotgun sequence of Virgisporangium aurantiacum NBRC 16421.</title>
        <authorList>
            <person name="Komaki H."/>
            <person name="Tamura T."/>
        </authorList>
    </citation>
    <scope>NUCLEOTIDE SEQUENCE</scope>
    <source>
        <strain evidence="4">NBRC 16421</strain>
    </source>
</reference>
<dbReference type="InterPro" id="IPR011098">
    <property type="entry name" value="G5_dom"/>
</dbReference>
<evidence type="ECO:0000313" key="5">
    <source>
        <dbReference type="Proteomes" id="UP000612585"/>
    </source>
</evidence>
<feature type="region of interest" description="Disordered" evidence="2">
    <location>
        <begin position="39"/>
        <end position="76"/>
    </location>
</feature>
<gene>
    <name evidence="4" type="ORF">Vau01_115650</name>
</gene>
<evidence type="ECO:0000256" key="2">
    <source>
        <dbReference type="SAM" id="MobiDB-lite"/>
    </source>
</evidence>
<dbReference type="PROSITE" id="PS51109">
    <property type="entry name" value="G5"/>
    <property type="match status" value="1"/>
</dbReference>
<keyword evidence="1" id="KW-0732">Signal</keyword>
<dbReference type="Pfam" id="PF07501">
    <property type="entry name" value="G5"/>
    <property type="match status" value="1"/>
</dbReference>
<proteinExistence type="predicted"/>
<evidence type="ECO:0000313" key="4">
    <source>
        <dbReference type="EMBL" id="GIJ64049.1"/>
    </source>
</evidence>
<dbReference type="AlphaFoldDB" id="A0A8J3ZHK8"/>
<dbReference type="SMART" id="SM01208">
    <property type="entry name" value="G5"/>
    <property type="match status" value="1"/>
</dbReference>
<dbReference type="Gene3D" id="2.20.230.10">
    <property type="entry name" value="Resuscitation-promoting factor rpfb"/>
    <property type="match status" value="1"/>
</dbReference>
<dbReference type="Proteomes" id="UP000612585">
    <property type="component" value="Unassembled WGS sequence"/>
</dbReference>
<evidence type="ECO:0000256" key="1">
    <source>
        <dbReference type="ARBA" id="ARBA00022729"/>
    </source>
</evidence>
<comment type="caution">
    <text evidence="4">The sequence shown here is derived from an EMBL/GenBank/DDBJ whole genome shotgun (WGS) entry which is preliminary data.</text>
</comment>
<sequence length="204" mass="20536">MRRLGAGAIVAIALSSVLALCLILSTVVAVVSPANEETAAIRPQPAVAAESATPSSNTEARSPAVGQPPTVETRTVTATESIPFEAKAVDDPSLAAGTTEVRTAGVAGVKTLTYEITLTNGVQTGKKLLAEVITTAPTTEVTAHGTKALSPCDPNYTGACVPIASDVDCAGGTGNGPAYVKGPVKVVGSDIYDLDNDNDDIGCE</sequence>